<evidence type="ECO:0000313" key="2">
    <source>
        <dbReference type="Proteomes" id="UP000718451"/>
    </source>
</evidence>
<proteinExistence type="predicted"/>
<dbReference type="Proteomes" id="UP000718451">
    <property type="component" value="Unassembled WGS sequence"/>
</dbReference>
<organism evidence="1 2">
    <name type="scientific">Croceivirga thetidis</name>
    <dbReference type="NCBI Taxonomy" id="2721623"/>
    <lineage>
        <taxon>Bacteria</taxon>
        <taxon>Pseudomonadati</taxon>
        <taxon>Bacteroidota</taxon>
        <taxon>Flavobacteriia</taxon>
        <taxon>Flavobacteriales</taxon>
        <taxon>Flavobacteriaceae</taxon>
        <taxon>Croceivirga</taxon>
    </lineage>
</organism>
<dbReference type="RefSeq" id="WP_168551677.1">
    <property type="nucleotide sequence ID" value="NZ_JAAWWL010000001.1"/>
</dbReference>
<sequence length="95" mass="10602">MGNKKVNKNKKGIFANYAKKTKDMALNANQVALTKTEEFVSTSIEITEQWQGVADKAVKGGLKLAAKQQELVFDILNEIKGDFKEGQKRFKKLVA</sequence>
<accession>A0ABX1GNL0</accession>
<name>A0ABX1GNL0_9FLAO</name>
<comment type="caution">
    <text evidence="1">The sequence shown here is derived from an EMBL/GenBank/DDBJ whole genome shotgun (WGS) entry which is preliminary data.</text>
</comment>
<keyword evidence="2" id="KW-1185">Reference proteome</keyword>
<gene>
    <name evidence="1" type="ORF">HCU67_06085</name>
</gene>
<protein>
    <recommendedName>
        <fullName evidence="3">Phasin family protein</fullName>
    </recommendedName>
</protein>
<dbReference type="EMBL" id="JAAWWL010000001">
    <property type="protein sequence ID" value="NKI31507.1"/>
    <property type="molecule type" value="Genomic_DNA"/>
</dbReference>
<evidence type="ECO:0000313" key="1">
    <source>
        <dbReference type="EMBL" id="NKI31507.1"/>
    </source>
</evidence>
<evidence type="ECO:0008006" key="3">
    <source>
        <dbReference type="Google" id="ProtNLM"/>
    </source>
</evidence>
<reference evidence="1 2" key="1">
    <citation type="submission" date="2020-04" db="EMBL/GenBank/DDBJ databases">
        <authorList>
            <person name="Yoon J."/>
        </authorList>
    </citation>
    <scope>NUCLEOTIDE SEQUENCE [LARGE SCALE GENOMIC DNA]</scope>
    <source>
        <strain evidence="1 2">DJ-13</strain>
    </source>
</reference>